<keyword evidence="3" id="KW-1185">Reference proteome</keyword>
<dbReference type="VEuPathDB" id="FungiDB:AAP_04295"/>
<feature type="region of interest" description="Disordered" evidence="1">
    <location>
        <begin position="252"/>
        <end position="302"/>
    </location>
</feature>
<dbReference type="GO" id="GO:0051721">
    <property type="term" value="F:protein phosphatase 2A binding"/>
    <property type="evidence" value="ECO:0007669"/>
    <property type="project" value="TreeGrafter"/>
</dbReference>
<proteinExistence type="predicted"/>
<evidence type="ECO:0000256" key="1">
    <source>
        <dbReference type="SAM" id="MobiDB-lite"/>
    </source>
</evidence>
<dbReference type="Pfam" id="PF04177">
    <property type="entry name" value="TAP42"/>
    <property type="match status" value="1"/>
</dbReference>
<dbReference type="GO" id="GO:0009966">
    <property type="term" value="P:regulation of signal transduction"/>
    <property type="evidence" value="ECO:0007669"/>
    <property type="project" value="InterPro"/>
</dbReference>
<name>A0A166NEM8_9EURO</name>
<comment type="caution">
    <text evidence="2">The sequence shown here is derived from an EMBL/GenBank/DDBJ whole genome shotgun (WGS) entry which is preliminary data.</text>
</comment>
<dbReference type="PANTHER" id="PTHR10933:SF9">
    <property type="entry name" value="IMMUNOGLOBULIN-BINDING PROTEIN 1"/>
    <property type="match status" value="1"/>
</dbReference>
<gene>
    <name evidence="2" type="ORF">AAP_04295</name>
</gene>
<accession>A0A166NEM8</accession>
<protein>
    <submittedName>
        <fullName evidence="2">TOR signaling pathway regulator</fullName>
    </submittedName>
</protein>
<dbReference type="GO" id="GO:0005829">
    <property type="term" value="C:cytosol"/>
    <property type="evidence" value="ECO:0007669"/>
    <property type="project" value="TreeGrafter"/>
</dbReference>
<organism evidence="2 3">
    <name type="scientific">Ascosphaera apis ARSEF 7405</name>
    <dbReference type="NCBI Taxonomy" id="392613"/>
    <lineage>
        <taxon>Eukaryota</taxon>
        <taxon>Fungi</taxon>
        <taxon>Dikarya</taxon>
        <taxon>Ascomycota</taxon>
        <taxon>Pezizomycotina</taxon>
        <taxon>Eurotiomycetes</taxon>
        <taxon>Eurotiomycetidae</taxon>
        <taxon>Onygenales</taxon>
        <taxon>Ascosphaeraceae</taxon>
        <taxon>Ascosphaera</taxon>
    </lineage>
</organism>
<sequence>MRAWRISTRMIYRAYLTVDYHLAELLQRSYGDDRLQSLKRIMSVYDSFLERLDSYGLLSEGDKKLYEQYSEHPQTFTLAPANNPAARRETKIARFTEEKKLKETLEYYRKNSKSLQADDETVRKLYLSEIKLFTHQTFQTLDMIIQEASMLAMIAANPPPQLSPEEQHQRDMRKPGLMPPGSAYSDRLDVGLSGMLNNRNGPLLSKTGVPLRTFTITDKKSELQKGVFRSGHNLPTMSIDEYLEEERRRGNVIEGGGEASGQPKEVDEDDMELADAETYKARQWDEFKEANPRGSGNTLNRG</sequence>
<reference evidence="2 3" key="1">
    <citation type="journal article" date="2016" name="Genome Biol. Evol.">
        <title>Divergent and convergent evolution of fungal pathogenicity.</title>
        <authorList>
            <person name="Shang Y."/>
            <person name="Xiao G."/>
            <person name="Zheng P."/>
            <person name="Cen K."/>
            <person name="Zhan S."/>
            <person name="Wang C."/>
        </authorList>
    </citation>
    <scope>NUCLEOTIDE SEQUENCE [LARGE SCALE GENOMIC DNA]</scope>
    <source>
        <strain evidence="2 3">ARSEF 7405</strain>
    </source>
</reference>
<dbReference type="PANTHER" id="PTHR10933">
    <property type="entry name" value="IMMUNOGLOBULIN-BINDING PROTEIN 1"/>
    <property type="match status" value="1"/>
</dbReference>
<evidence type="ECO:0000313" key="3">
    <source>
        <dbReference type="Proteomes" id="UP000242877"/>
    </source>
</evidence>
<evidence type="ECO:0000313" key="2">
    <source>
        <dbReference type="EMBL" id="KZZ89540.1"/>
    </source>
</evidence>
<dbReference type="EMBL" id="AZGZ01000020">
    <property type="protein sequence ID" value="KZZ89540.1"/>
    <property type="molecule type" value="Genomic_DNA"/>
</dbReference>
<feature type="compositionally biased region" description="Acidic residues" evidence="1">
    <location>
        <begin position="266"/>
        <end position="275"/>
    </location>
</feature>
<dbReference type="Proteomes" id="UP000242877">
    <property type="component" value="Unassembled WGS sequence"/>
</dbReference>
<dbReference type="Gene3D" id="1.25.40.540">
    <property type="entry name" value="TAP42-like family"/>
    <property type="match status" value="1"/>
</dbReference>
<feature type="compositionally biased region" description="Basic and acidic residues" evidence="1">
    <location>
        <begin position="277"/>
        <end position="291"/>
    </location>
</feature>
<dbReference type="InterPro" id="IPR007304">
    <property type="entry name" value="TAP46-like"/>
</dbReference>
<dbReference type="InterPro" id="IPR038511">
    <property type="entry name" value="TAP42/TAP46-like_sf"/>
</dbReference>
<dbReference type="OrthoDB" id="10261753at2759"/>
<dbReference type="GO" id="GO:0035303">
    <property type="term" value="P:regulation of dephosphorylation"/>
    <property type="evidence" value="ECO:0007669"/>
    <property type="project" value="TreeGrafter"/>
</dbReference>
<dbReference type="AlphaFoldDB" id="A0A166NEM8"/>